<dbReference type="Pfam" id="PF07883">
    <property type="entry name" value="Cupin_2"/>
    <property type="match status" value="1"/>
</dbReference>
<dbReference type="InterPro" id="IPR014710">
    <property type="entry name" value="RmlC-like_jellyroll"/>
</dbReference>
<organism evidence="2">
    <name type="scientific">freshwater metagenome</name>
    <dbReference type="NCBI Taxonomy" id="449393"/>
    <lineage>
        <taxon>unclassified sequences</taxon>
        <taxon>metagenomes</taxon>
        <taxon>ecological metagenomes</taxon>
    </lineage>
</organism>
<dbReference type="AlphaFoldDB" id="A0A6J6EYC8"/>
<dbReference type="EMBL" id="CAEZTM010000096">
    <property type="protein sequence ID" value="CAB4581017.1"/>
    <property type="molecule type" value="Genomic_DNA"/>
</dbReference>
<feature type="domain" description="Cupin type-2" evidence="1">
    <location>
        <begin position="107"/>
        <end position="161"/>
    </location>
</feature>
<sequence length="201" mass="22664">MLAIPVLEDQITANMWSKLEHKVTTSQVDALDKLTTQNLEITKRDALLRELVERSKLHFESAGVLVPNRSQLELSHHYGVERFDEFGIVMVTIVNRDYCKKVIGVFPGQAHPEHVHKKKEETFICMSGTLIVDLDGVSHTLKPGDVLTVEVGVKHSFRSPDGAVFEEISSTHFVDDSYYTDDSINANAERKTKLSVWSLTE</sequence>
<gene>
    <name evidence="2" type="ORF">UFOPK1684_01406</name>
</gene>
<protein>
    <submittedName>
        <fullName evidence="2">Unannotated protein</fullName>
    </submittedName>
</protein>
<reference evidence="2" key="1">
    <citation type="submission" date="2020-05" db="EMBL/GenBank/DDBJ databases">
        <authorList>
            <person name="Chiriac C."/>
            <person name="Salcher M."/>
            <person name="Ghai R."/>
            <person name="Kavagutti S V."/>
        </authorList>
    </citation>
    <scope>NUCLEOTIDE SEQUENCE</scope>
</reference>
<dbReference type="InterPro" id="IPR013096">
    <property type="entry name" value="Cupin_2"/>
</dbReference>
<evidence type="ECO:0000313" key="2">
    <source>
        <dbReference type="EMBL" id="CAB4581017.1"/>
    </source>
</evidence>
<accession>A0A6J6EYC8</accession>
<name>A0A6J6EYC8_9ZZZZ</name>
<dbReference type="InterPro" id="IPR011051">
    <property type="entry name" value="RmlC_Cupin_sf"/>
</dbReference>
<proteinExistence type="predicted"/>
<dbReference type="Gene3D" id="2.60.120.10">
    <property type="entry name" value="Jelly Rolls"/>
    <property type="match status" value="1"/>
</dbReference>
<dbReference type="SUPFAM" id="SSF51182">
    <property type="entry name" value="RmlC-like cupins"/>
    <property type="match status" value="1"/>
</dbReference>
<evidence type="ECO:0000259" key="1">
    <source>
        <dbReference type="Pfam" id="PF07883"/>
    </source>
</evidence>